<dbReference type="Proteomes" id="UP000593576">
    <property type="component" value="Unassembled WGS sequence"/>
</dbReference>
<evidence type="ECO:0000313" key="1">
    <source>
        <dbReference type="EMBL" id="MBA0858897.1"/>
    </source>
</evidence>
<evidence type="ECO:0000313" key="2">
    <source>
        <dbReference type="Proteomes" id="UP000593576"/>
    </source>
</evidence>
<sequence>MGNVLVELWYPLKGVSIIEIKERRILFRFYNKIDLKRVIDGIPWNGTIVGELHWRIPRVRYNVNNKGNKKVYAHQGVIGYSIPTEEEDTLGHRESFCPISLTLGLQEADGGWDISLRVPPRRTTLVTSRWLIEESMEVGKIGIEVDRSRDRRHVGVSLGKLNVEQRLGTRGISYYNYLKAADIELEDRPIGLMDGKKRRIKRRTFLRMERRIIYNFKKFLKLSHICGSVRRKRGSCWRFTGFNGYPVEHSRKESWNMLKKLKENNQLPWLGTRRDFEEQAKKEWDSNRNKLPNKVKDLGYMLQEWAKNNKEFQRKIKEELNERLN</sequence>
<dbReference type="AlphaFoldDB" id="A0A7J9LJR0"/>
<gene>
    <name evidence="1" type="ORF">Goshw_001533</name>
</gene>
<proteinExistence type="predicted"/>
<dbReference type="EMBL" id="JABFAF010000007">
    <property type="protein sequence ID" value="MBA0858897.1"/>
    <property type="molecule type" value="Genomic_DNA"/>
</dbReference>
<organism evidence="1 2">
    <name type="scientific">Gossypium schwendimanii</name>
    <name type="common">Cotton</name>
    <dbReference type="NCBI Taxonomy" id="34291"/>
    <lineage>
        <taxon>Eukaryota</taxon>
        <taxon>Viridiplantae</taxon>
        <taxon>Streptophyta</taxon>
        <taxon>Embryophyta</taxon>
        <taxon>Tracheophyta</taxon>
        <taxon>Spermatophyta</taxon>
        <taxon>Magnoliopsida</taxon>
        <taxon>eudicotyledons</taxon>
        <taxon>Gunneridae</taxon>
        <taxon>Pentapetalae</taxon>
        <taxon>rosids</taxon>
        <taxon>malvids</taxon>
        <taxon>Malvales</taxon>
        <taxon>Malvaceae</taxon>
        <taxon>Malvoideae</taxon>
        <taxon>Gossypium</taxon>
    </lineage>
</organism>
<keyword evidence="2" id="KW-1185">Reference proteome</keyword>
<dbReference type="OrthoDB" id="1750606at2759"/>
<protein>
    <recommendedName>
        <fullName evidence="3">DUF4283 domain-containing protein</fullName>
    </recommendedName>
</protein>
<reference evidence="1 2" key="1">
    <citation type="journal article" date="2019" name="Genome Biol. Evol.">
        <title>Insights into the evolution of the New World diploid cottons (Gossypium, subgenus Houzingenia) based on genome sequencing.</title>
        <authorList>
            <person name="Grover C.E."/>
            <person name="Arick M.A. 2nd"/>
            <person name="Thrash A."/>
            <person name="Conover J.L."/>
            <person name="Sanders W.S."/>
            <person name="Peterson D.G."/>
            <person name="Frelichowski J.E."/>
            <person name="Scheffler J.A."/>
            <person name="Scheffler B.E."/>
            <person name="Wendel J.F."/>
        </authorList>
    </citation>
    <scope>NUCLEOTIDE SEQUENCE [LARGE SCALE GENOMIC DNA]</scope>
    <source>
        <strain evidence="1">1</strain>
        <tissue evidence="1">Leaf</tissue>
    </source>
</reference>
<comment type="caution">
    <text evidence="1">The sequence shown here is derived from an EMBL/GenBank/DDBJ whole genome shotgun (WGS) entry which is preliminary data.</text>
</comment>
<name>A0A7J9LJR0_GOSSC</name>
<accession>A0A7J9LJR0</accession>
<evidence type="ECO:0008006" key="3">
    <source>
        <dbReference type="Google" id="ProtNLM"/>
    </source>
</evidence>